<dbReference type="GO" id="GO:0047470">
    <property type="term" value="F:(1,4)-alpha-D-glucan 1-alpha-D-glucosylmutase activity"/>
    <property type="evidence" value="ECO:0007669"/>
    <property type="project" value="TreeGrafter"/>
</dbReference>
<dbReference type="OrthoDB" id="9761577at2"/>
<name>A0A317PSI4_9HYPH</name>
<dbReference type="PANTHER" id="PTHR10357">
    <property type="entry name" value="ALPHA-AMYLASE FAMILY MEMBER"/>
    <property type="match status" value="1"/>
</dbReference>
<reference evidence="2 3" key="1">
    <citation type="submission" date="2018-05" db="EMBL/GenBank/DDBJ databases">
        <title>Genomic Encyclopedia of Type Strains, Phase IV (KMG-IV): sequencing the most valuable type-strain genomes for metagenomic binning, comparative biology and taxonomic classification.</title>
        <authorList>
            <person name="Goeker M."/>
        </authorList>
    </citation>
    <scope>NUCLEOTIDE SEQUENCE [LARGE SCALE GENOMIC DNA]</scope>
    <source>
        <strain evidence="2 3">DSM 16791</strain>
    </source>
</reference>
<gene>
    <name evidence="2" type="ORF">DFR52_101255</name>
</gene>
<dbReference type="EMBL" id="QGTR01000001">
    <property type="protein sequence ID" value="PWW03574.1"/>
    <property type="molecule type" value="Genomic_DNA"/>
</dbReference>
<dbReference type="InterPro" id="IPR012767">
    <property type="entry name" value="Trehalose_TreY"/>
</dbReference>
<evidence type="ECO:0000259" key="1">
    <source>
        <dbReference type="SMART" id="SM00642"/>
    </source>
</evidence>
<dbReference type="GO" id="GO:0030980">
    <property type="term" value="P:alpha-glucan catabolic process"/>
    <property type="evidence" value="ECO:0007669"/>
    <property type="project" value="TreeGrafter"/>
</dbReference>
<dbReference type="GO" id="GO:0005992">
    <property type="term" value="P:trehalose biosynthetic process"/>
    <property type="evidence" value="ECO:0007669"/>
    <property type="project" value="TreeGrafter"/>
</dbReference>
<dbReference type="AlphaFoldDB" id="A0A317PSI4"/>
<dbReference type="InterPro" id="IPR006047">
    <property type="entry name" value="GH13_cat_dom"/>
</dbReference>
<dbReference type="NCBIfam" id="TIGR02401">
    <property type="entry name" value="trehalose_TreY"/>
    <property type="match status" value="1"/>
</dbReference>
<dbReference type="PANTHER" id="PTHR10357:SF216">
    <property type="entry name" value="MALTOOLIGOSYL TREHALOSE SYNTHASE-RELATED"/>
    <property type="match status" value="1"/>
</dbReference>
<dbReference type="InterPro" id="IPR017853">
    <property type="entry name" value="GH"/>
</dbReference>
<protein>
    <submittedName>
        <fullName evidence="2">Maltooligosyl trehalose synthase</fullName>
    </submittedName>
</protein>
<organism evidence="2 3">
    <name type="scientific">Hoeflea marina</name>
    <dbReference type="NCBI Taxonomy" id="274592"/>
    <lineage>
        <taxon>Bacteria</taxon>
        <taxon>Pseudomonadati</taxon>
        <taxon>Pseudomonadota</taxon>
        <taxon>Alphaproteobacteria</taxon>
        <taxon>Hyphomicrobiales</taxon>
        <taxon>Rhizobiaceae</taxon>
        <taxon>Hoeflea</taxon>
    </lineage>
</organism>
<sequence length="820" mass="90508">MTPRATCRLQFHKDFTFADAEALVPYLDRLGVSHVYASPVTTARRGSTHGYDVVDPTRINPELGGEAGLRSLVAVLRRHDMGLIIDIVPNHMGVAGGENAWWNDVLRHGRASRYAKFFDIDWSRRLLLPLLGAPLPEALAAGDIGVDSAGGEPMLVLYGDQRLPIRPEDHAVARASGDDFDLPALLARQHYRLDWWRTADDGLNWRRFFTISELAGLRVEDREVFEAVHALCFRLYAEGLIDGVRVDHVDGLTDPAGYCRQLRSRLDAIERPEDVPPGLAYLVIEKILGPGEELATDWGVDGTSGYDFMEQVAALLHDPAGEKPLGALWREFSGRRLEFQQEEIAARQDMLDWAFDGQLEACVAAFAGLAASSDETAGLTRAMLRRAIRRMLWVFPVYRTYGTGDSAPAGDAAVRATVRERAARFTPPGEAMVVDHVLAWLAGEGPGDACIAATAVQRIQQLSAPIAAKSVEDTAFYRYGPLLSRTDVGFDAARFSMPVGEFHRAMTARARNFPRAMLATATHDHKRGEDVRARLAVLSEVPDIWRERVTRWDGLAGDAAHAVNPADRYMLYQTLFGAWPPALDGHDRAGLSAFAERVLGWQQKAVREAKLRSSWQAPDEVYERGCDVLVRHLLDPATGRDFLADMEEFVALTAGATRANMLVQAALRCTVPGVPDLYQGCELADFSLVDPDNRRPVDFALRKAILDDPKPAAPGLAGGGKLALIRELLDRRRSSPALFAGGGYEPVGVRGARAGHVLAFRRRLGEERLLCVVALHCAHPLLGADRCVPDRSWWRETALDDGRPVAALLERRPVYVDWER</sequence>
<dbReference type="SUPFAM" id="SSF51445">
    <property type="entry name" value="(Trans)glycosidases"/>
    <property type="match status" value="1"/>
</dbReference>
<evidence type="ECO:0000313" key="3">
    <source>
        <dbReference type="Proteomes" id="UP000246352"/>
    </source>
</evidence>
<evidence type="ECO:0000313" key="2">
    <source>
        <dbReference type="EMBL" id="PWW03574.1"/>
    </source>
</evidence>
<dbReference type="SMART" id="SM00642">
    <property type="entry name" value="Aamy"/>
    <property type="match status" value="1"/>
</dbReference>
<dbReference type="RefSeq" id="WP_110030120.1">
    <property type="nucleotide sequence ID" value="NZ_QGTR01000001.1"/>
</dbReference>
<dbReference type="Gene3D" id="3.20.20.80">
    <property type="entry name" value="Glycosidases"/>
    <property type="match status" value="4"/>
</dbReference>
<accession>A0A317PSI4</accession>
<feature type="domain" description="Glycosyl hydrolase family 13 catalytic" evidence="1">
    <location>
        <begin position="17"/>
        <end position="421"/>
    </location>
</feature>
<dbReference type="Pfam" id="PF00128">
    <property type="entry name" value="Alpha-amylase"/>
    <property type="match status" value="1"/>
</dbReference>
<comment type="caution">
    <text evidence="2">The sequence shown here is derived from an EMBL/GenBank/DDBJ whole genome shotgun (WGS) entry which is preliminary data.</text>
</comment>
<dbReference type="CDD" id="cd11336">
    <property type="entry name" value="AmyAc_MTSase"/>
    <property type="match status" value="1"/>
</dbReference>
<dbReference type="Proteomes" id="UP000246352">
    <property type="component" value="Unassembled WGS sequence"/>
</dbReference>
<proteinExistence type="predicted"/>
<keyword evidence="3" id="KW-1185">Reference proteome</keyword>